<dbReference type="Gene3D" id="3.30.40.10">
    <property type="entry name" value="Zinc/RING finger domain, C3HC4 (zinc finger)"/>
    <property type="match status" value="1"/>
</dbReference>
<dbReference type="AlphaFoldDB" id="A0A8J5NCL5"/>
<dbReference type="SUPFAM" id="SSF57845">
    <property type="entry name" value="B-box zinc-binding domain"/>
    <property type="match status" value="1"/>
</dbReference>
<dbReference type="Proteomes" id="UP000747542">
    <property type="component" value="Unassembled WGS sequence"/>
</dbReference>
<evidence type="ECO:0000313" key="9">
    <source>
        <dbReference type="EMBL" id="KAG7176758.1"/>
    </source>
</evidence>
<evidence type="ECO:0000259" key="8">
    <source>
        <dbReference type="PROSITE" id="PS50119"/>
    </source>
</evidence>
<keyword evidence="10" id="KW-1185">Reference proteome</keyword>
<dbReference type="PROSITE" id="PS50089">
    <property type="entry name" value="ZF_RING_2"/>
    <property type="match status" value="1"/>
</dbReference>
<evidence type="ECO:0000256" key="5">
    <source>
        <dbReference type="PROSITE-ProRule" id="PRU00024"/>
    </source>
</evidence>
<dbReference type="Gene3D" id="3.30.160.60">
    <property type="entry name" value="Classic Zinc Finger"/>
    <property type="match status" value="1"/>
</dbReference>
<dbReference type="EMBL" id="JAHLQT010002814">
    <property type="protein sequence ID" value="KAG7176758.1"/>
    <property type="molecule type" value="Genomic_DNA"/>
</dbReference>
<evidence type="ECO:0000256" key="1">
    <source>
        <dbReference type="ARBA" id="ARBA00008518"/>
    </source>
</evidence>
<feature type="non-terminal residue" evidence="9">
    <location>
        <position position="1"/>
    </location>
</feature>
<reference evidence="9" key="1">
    <citation type="journal article" date="2021" name="Sci. Adv.">
        <title>The American lobster genome reveals insights on longevity, neural, and immune adaptations.</title>
        <authorList>
            <person name="Polinski J.M."/>
            <person name="Zimin A.V."/>
            <person name="Clark K.F."/>
            <person name="Kohn A.B."/>
            <person name="Sadowski N."/>
            <person name="Timp W."/>
            <person name="Ptitsyn A."/>
            <person name="Khanna P."/>
            <person name="Romanova D.Y."/>
            <person name="Williams P."/>
            <person name="Greenwood S.J."/>
            <person name="Moroz L.L."/>
            <person name="Walt D.R."/>
            <person name="Bodnar A.G."/>
        </authorList>
    </citation>
    <scope>NUCLEOTIDE SEQUENCE</scope>
    <source>
        <strain evidence="9">GMGI-L3</strain>
    </source>
</reference>
<dbReference type="PANTHER" id="PTHR24103">
    <property type="entry name" value="E3 UBIQUITIN-PROTEIN LIGASE TRIM"/>
    <property type="match status" value="1"/>
</dbReference>
<protein>
    <submittedName>
        <fullName evidence="9">Zinc finger protein RFP-like</fullName>
    </submittedName>
</protein>
<feature type="region of interest" description="Disordered" evidence="6">
    <location>
        <begin position="188"/>
        <end position="222"/>
    </location>
</feature>
<evidence type="ECO:0000259" key="7">
    <source>
        <dbReference type="PROSITE" id="PS50089"/>
    </source>
</evidence>
<dbReference type="InterPro" id="IPR018957">
    <property type="entry name" value="Znf_C3HC4_RING-type"/>
</dbReference>
<dbReference type="GO" id="GO:0008270">
    <property type="term" value="F:zinc ion binding"/>
    <property type="evidence" value="ECO:0007669"/>
    <property type="project" value="UniProtKB-KW"/>
</dbReference>
<dbReference type="InterPro" id="IPR017907">
    <property type="entry name" value="Znf_RING_CS"/>
</dbReference>
<dbReference type="InterPro" id="IPR001841">
    <property type="entry name" value="Znf_RING"/>
</dbReference>
<evidence type="ECO:0000313" key="10">
    <source>
        <dbReference type="Proteomes" id="UP000747542"/>
    </source>
</evidence>
<keyword evidence="2" id="KW-0479">Metal-binding</keyword>
<organism evidence="9 10">
    <name type="scientific">Homarus americanus</name>
    <name type="common">American lobster</name>
    <dbReference type="NCBI Taxonomy" id="6706"/>
    <lineage>
        <taxon>Eukaryota</taxon>
        <taxon>Metazoa</taxon>
        <taxon>Ecdysozoa</taxon>
        <taxon>Arthropoda</taxon>
        <taxon>Crustacea</taxon>
        <taxon>Multicrustacea</taxon>
        <taxon>Malacostraca</taxon>
        <taxon>Eumalacostraca</taxon>
        <taxon>Eucarida</taxon>
        <taxon>Decapoda</taxon>
        <taxon>Pleocyemata</taxon>
        <taxon>Astacidea</taxon>
        <taxon>Nephropoidea</taxon>
        <taxon>Nephropidae</taxon>
        <taxon>Homarus</taxon>
    </lineage>
</organism>
<evidence type="ECO:0000256" key="2">
    <source>
        <dbReference type="ARBA" id="ARBA00022723"/>
    </source>
</evidence>
<dbReference type="InterPro" id="IPR000315">
    <property type="entry name" value="Znf_B-box"/>
</dbReference>
<keyword evidence="4" id="KW-0862">Zinc</keyword>
<sequence length="222" mass="24568">MLPCGHTFCCVCLASVGEEMKGLTCPTCRSTHLSLSSHHLPVNYTVLDLSQQSGDLQVEEQRGLCSSHGEPLCYWCRECAVLVCGHCLLDQHLKQGHDVLHAADFVLERKSSIQARVQHLQAVFRDSRTRTRTCLHHCLVHLVSLCHESKNVFDLDDELFRISSEAKNLRDVEAVLISETRLRSLHRRGTSPALGLHKTPVKKSLETRARDPLGGSGAAGGT</sequence>
<dbReference type="Pfam" id="PF00097">
    <property type="entry name" value="zf-C3HC4"/>
    <property type="match status" value="1"/>
</dbReference>
<feature type="domain" description="RING-type" evidence="7">
    <location>
        <begin position="1"/>
        <end position="29"/>
    </location>
</feature>
<dbReference type="PROSITE" id="PS50119">
    <property type="entry name" value="ZF_BBOX"/>
    <property type="match status" value="1"/>
</dbReference>
<gene>
    <name evidence="9" type="primary">Trim27-L</name>
    <name evidence="9" type="ORF">Hamer_G025323</name>
</gene>
<comment type="caution">
    <text evidence="9">The sequence shown here is derived from an EMBL/GenBank/DDBJ whole genome shotgun (WGS) entry which is preliminary data.</text>
</comment>
<keyword evidence="3 5" id="KW-0863">Zinc-finger</keyword>
<accession>A0A8J5NCL5</accession>
<dbReference type="PROSITE" id="PS00518">
    <property type="entry name" value="ZF_RING_1"/>
    <property type="match status" value="1"/>
</dbReference>
<evidence type="ECO:0000256" key="6">
    <source>
        <dbReference type="SAM" id="MobiDB-lite"/>
    </source>
</evidence>
<dbReference type="InterPro" id="IPR050143">
    <property type="entry name" value="TRIM/RBCC"/>
</dbReference>
<name>A0A8J5NCL5_HOMAM</name>
<evidence type="ECO:0000256" key="4">
    <source>
        <dbReference type="ARBA" id="ARBA00022833"/>
    </source>
</evidence>
<comment type="similarity">
    <text evidence="1">Belongs to the TRIM/RBCC family.</text>
</comment>
<feature type="domain" description="B box-type" evidence="8">
    <location>
        <begin position="60"/>
        <end position="102"/>
    </location>
</feature>
<evidence type="ECO:0000256" key="3">
    <source>
        <dbReference type="ARBA" id="ARBA00022771"/>
    </source>
</evidence>
<dbReference type="SUPFAM" id="SSF57850">
    <property type="entry name" value="RING/U-box"/>
    <property type="match status" value="1"/>
</dbReference>
<proteinExistence type="inferred from homology"/>
<dbReference type="InterPro" id="IPR013083">
    <property type="entry name" value="Znf_RING/FYVE/PHD"/>
</dbReference>
<dbReference type="Pfam" id="PF00643">
    <property type="entry name" value="zf-B_box"/>
    <property type="match status" value="1"/>
</dbReference>